<dbReference type="Gene3D" id="3.40.50.1820">
    <property type="entry name" value="alpha/beta hydrolase"/>
    <property type="match status" value="1"/>
</dbReference>
<dbReference type="Gene3D" id="2.140.10.30">
    <property type="entry name" value="Dipeptidylpeptidase IV, N-terminal domain"/>
    <property type="match status" value="1"/>
</dbReference>
<feature type="chain" id="PRO_5016844331" evidence="4">
    <location>
        <begin position="24"/>
        <end position="745"/>
    </location>
</feature>
<organism evidence="7 8">
    <name type="scientific">Pontibacter arcticus</name>
    <dbReference type="NCBI Taxonomy" id="2080288"/>
    <lineage>
        <taxon>Bacteria</taxon>
        <taxon>Pseudomonadati</taxon>
        <taxon>Bacteroidota</taxon>
        <taxon>Cytophagia</taxon>
        <taxon>Cytophagales</taxon>
        <taxon>Hymenobacteraceae</taxon>
        <taxon>Pontibacter</taxon>
    </lineage>
</organism>
<dbReference type="FunFam" id="3.40.50.1820:FF:000003">
    <property type="entry name" value="Dipeptidyl peptidase 4"/>
    <property type="match status" value="1"/>
</dbReference>
<dbReference type="Pfam" id="PF00326">
    <property type="entry name" value="Peptidase_S9"/>
    <property type="match status" value="1"/>
</dbReference>
<evidence type="ECO:0000313" key="8">
    <source>
        <dbReference type="Proteomes" id="UP000251692"/>
    </source>
</evidence>
<dbReference type="SUPFAM" id="SSF53474">
    <property type="entry name" value="alpha/beta-Hydrolases"/>
    <property type="match status" value="1"/>
</dbReference>
<dbReference type="OrthoDB" id="9812921at2"/>
<evidence type="ECO:0000256" key="4">
    <source>
        <dbReference type="SAM" id="SignalP"/>
    </source>
</evidence>
<evidence type="ECO:0000259" key="5">
    <source>
        <dbReference type="Pfam" id="PF00326"/>
    </source>
</evidence>
<reference evidence="7 8" key="2">
    <citation type="submission" date="2018-07" db="EMBL/GenBank/DDBJ databases">
        <title>Pontibacter sp. 2b14 genomic sequence and assembly.</title>
        <authorList>
            <person name="Du Z.-J."/>
        </authorList>
    </citation>
    <scope>NUCLEOTIDE SEQUENCE [LARGE SCALE GENOMIC DNA]</scope>
    <source>
        <strain evidence="7 8">2b14</strain>
    </source>
</reference>
<proteinExistence type="predicted"/>
<dbReference type="AlphaFoldDB" id="A0A364RIG8"/>
<evidence type="ECO:0000256" key="1">
    <source>
        <dbReference type="ARBA" id="ARBA00022670"/>
    </source>
</evidence>
<dbReference type="GO" id="GO:0004252">
    <property type="term" value="F:serine-type endopeptidase activity"/>
    <property type="evidence" value="ECO:0007669"/>
    <property type="project" value="InterPro"/>
</dbReference>
<dbReference type="RefSeq" id="WP_112304409.1">
    <property type="nucleotide sequence ID" value="NZ_QMDV01000001.1"/>
</dbReference>
<gene>
    <name evidence="7" type="ORF">DP923_03590</name>
</gene>
<dbReference type="EMBL" id="QMDV01000001">
    <property type="protein sequence ID" value="RAU84140.1"/>
    <property type="molecule type" value="Genomic_DNA"/>
</dbReference>
<dbReference type="InterPro" id="IPR002471">
    <property type="entry name" value="Pept_S9_AS"/>
</dbReference>
<dbReference type="InterPro" id="IPR001375">
    <property type="entry name" value="Peptidase_S9_cat"/>
</dbReference>
<dbReference type="Pfam" id="PF00930">
    <property type="entry name" value="DPPIV_N"/>
    <property type="match status" value="1"/>
</dbReference>
<evidence type="ECO:0000256" key="3">
    <source>
        <dbReference type="ARBA" id="ARBA00023180"/>
    </source>
</evidence>
<dbReference type="PANTHER" id="PTHR11731:SF193">
    <property type="entry name" value="DIPEPTIDYL PEPTIDASE 9"/>
    <property type="match status" value="1"/>
</dbReference>
<dbReference type="Proteomes" id="UP000251692">
    <property type="component" value="Unassembled WGS sequence"/>
</dbReference>
<dbReference type="InterPro" id="IPR002469">
    <property type="entry name" value="Peptidase_S9B_N"/>
</dbReference>
<dbReference type="SUPFAM" id="SSF82171">
    <property type="entry name" value="DPP6 N-terminal domain-like"/>
    <property type="match status" value="1"/>
</dbReference>
<dbReference type="PANTHER" id="PTHR11731">
    <property type="entry name" value="PROTEASE FAMILY S9B,C DIPEPTIDYL-PEPTIDASE IV-RELATED"/>
    <property type="match status" value="1"/>
</dbReference>
<feature type="domain" description="Peptidase S9 prolyl oligopeptidase catalytic" evidence="5">
    <location>
        <begin position="541"/>
        <end position="735"/>
    </location>
</feature>
<keyword evidence="8" id="KW-1185">Reference proteome</keyword>
<name>A0A364RIG8_9BACT</name>
<dbReference type="PROSITE" id="PS00708">
    <property type="entry name" value="PRO_ENDOPEP_SER"/>
    <property type="match status" value="1"/>
</dbReference>
<reference evidence="7 8" key="1">
    <citation type="submission" date="2018-06" db="EMBL/GenBank/DDBJ databases">
        <authorList>
            <person name="Liu Z.-W."/>
        </authorList>
    </citation>
    <scope>NUCLEOTIDE SEQUENCE [LARGE SCALE GENOMIC DNA]</scope>
    <source>
        <strain evidence="7 8">2b14</strain>
    </source>
</reference>
<dbReference type="InterPro" id="IPR029058">
    <property type="entry name" value="AB_hydrolase_fold"/>
</dbReference>
<keyword evidence="1" id="KW-0645">Protease</keyword>
<dbReference type="GO" id="GO:0008239">
    <property type="term" value="F:dipeptidyl-peptidase activity"/>
    <property type="evidence" value="ECO:0007669"/>
    <property type="project" value="TreeGrafter"/>
</dbReference>
<evidence type="ECO:0000259" key="6">
    <source>
        <dbReference type="Pfam" id="PF00930"/>
    </source>
</evidence>
<keyword evidence="2" id="KW-0378">Hydrolase</keyword>
<comment type="caution">
    <text evidence="7">The sequence shown here is derived from an EMBL/GenBank/DDBJ whole genome shotgun (WGS) entry which is preliminary data.</text>
</comment>
<accession>A0A364RIG8</accession>
<feature type="signal peptide" evidence="4">
    <location>
        <begin position="1"/>
        <end position="23"/>
    </location>
</feature>
<protein>
    <submittedName>
        <fullName evidence="7">S9 family peptidase</fullName>
    </submittedName>
</protein>
<evidence type="ECO:0000256" key="2">
    <source>
        <dbReference type="ARBA" id="ARBA00022801"/>
    </source>
</evidence>
<keyword evidence="3" id="KW-0325">Glycoprotein</keyword>
<keyword evidence="4" id="KW-0732">Signal</keyword>
<dbReference type="InterPro" id="IPR050278">
    <property type="entry name" value="Serine_Prot_S9B/DPPIV"/>
</dbReference>
<feature type="domain" description="Dipeptidylpeptidase IV N-terminal" evidence="6">
    <location>
        <begin position="108"/>
        <end position="449"/>
    </location>
</feature>
<evidence type="ECO:0000313" key="7">
    <source>
        <dbReference type="EMBL" id="RAU84140.1"/>
    </source>
</evidence>
<sequence length="745" mass="84362">MYFKFKTKLLAAVLLCFAFVAQAQQKKAITLEDIYQKGTFRAQSVYGVNWMNDGQFYSSQVPDEKNKVTDIVKYNVTTGQPVSTIIEGENLKPEGSDKVIKFDGYTFSSDEKKVLFSTETEQIYRRSSKAEFYIYDIASKKLTKLSNGGKQLYATFSPDAKRVAFAREGNMFFVDLASMKETQITNTGKFNSIINGYSDWVYEEEFSFAQGFHWAPDGSKIAFYTFDETKVPEFNMQMWGELYPQDYKFKYPKAGEANSVVTVSVYTLGDGKTVKMDTGNETDIYIPRIKWTNDSNLLSIQKMNRLQNTLEILHANATTGKANVVLKETDKAYIDVTDDLTYLKDGKHFIHTSEKDGFNHIYLYQLNGKLVRQITKGNWEVSSYTGFDEKNDRLYFISTEVSPLDRHLYSISSKGKNKKRLTEKAGTHNINMSNDFKYYLDYHSAANTPATVSLHTAKDGKLIKVLEDNAKLKSTLAQYNIAKQEFFNMKTADGTQLNGWMIKPTDFDPNKKYPVLMFVYGGPGSQTVTNSWGGANYLWYQVLADKGMIVVSVDNRGTGARGAAFKKVTYADLGKYEIEDQVEAAKWLGTQNYVDKNRIGIWGHSFGGYMALLGLTKGEGVFAAGISVAPVTNWRYYDSIYTERFLKKPQDNAKGYDENSPLFFADKLQGELLLIHGTGDDNVHFQNAVAMQDALISANKQFESFYYPNRNHGVGGGITSLHRFNMMTDFLERKLINAPATKKNQ</sequence>
<dbReference type="GO" id="GO:0006508">
    <property type="term" value="P:proteolysis"/>
    <property type="evidence" value="ECO:0007669"/>
    <property type="project" value="UniProtKB-KW"/>
</dbReference>